<dbReference type="InterPro" id="IPR002347">
    <property type="entry name" value="SDR_fam"/>
</dbReference>
<evidence type="ECO:0000313" key="4">
    <source>
        <dbReference type="Proteomes" id="UP000799440"/>
    </source>
</evidence>
<evidence type="ECO:0000313" key="3">
    <source>
        <dbReference type="EMBL" id="KAF2751377.1"/>
    </source>
</evidence>
<dbReference type="AlphaFoldDB" id="A0A6A6VQ84"/>
<dbReference type="CDD" id="cd05374">
    <property type="entry name" value="17beta-HSD-like_SDR_c"/>
    <property type="match status" value="1"/>
</dbReference>
<dbReference type="PANTHER" id="PTHR43976">
    <property type="entry name" value="SHORT CHAIN DEHYDROGENASE"/>
    <property type="match status" value="1"/>
</dbReference>
<dbReference type="EMBL" id="MU006562">
    <property type="protein sequence ID" value="KAF2751377.1"/>
    <property type="molecule type" value="Genomic_DNA"/>
</dbReference>
<keyword evidence="4" id="KW-1185">Reference proteome</keyword>
<dbReference type="Pfam" id="PF00106">
    <property type="entry name" value="adh_short"/>
    <property type="match status" value="1"/>
</dbReference>
<protein>
    <submittedName>
        <fullName evidence="3">Estradiol 17-beta-dehydrogenase</fullName>
    </submittedName>
</protein>
<name>A0A6A6VQ84_9PLEO</name>
<dbReference type="Proteomes" id="UP000799440">
    <property type="component" value="Unassembled WGS sequence"/>
</dbReference>
<dbReference type="InterPro" id="IPR036291">
    <property type="entry name" value="NAD(P)-bd_dom_sf"/>
</dbReference>
<keyword evidence="2" id="KW-0560">Oxidoreductase</keyword>
<dbReference type="GO" id="GO:0016491">
    <property type="term" value="F:oxidoreductase activity"/>
    <property type="evidence" value="ECO:0007669"/>
    <property type="project" value="UniProtKB-KW"/>
</dbReference>
<evidence type="ECO:0000256" key="2">
    <source>
        <dbReference type="ARBA" id="ARBA00023002"/>
    </source>
</evidence>
<organism evidence="3 4">
    <name type="scientific">Sporormia fimetaria CBS 119925</name>
    <dbReference type="NCBI Taxonomy" id="1340428"/>
    <lineage>
        <taxon>Eukaryota</taxon>
        <taxon>Fungi</taxon>
        <taxon>Dikarya</taxon>
        <taxon>Ascomycota</taxon>
        <taxon>Pezizomycotina</taxon>
        <taxon>Dothideomycetes</taxon>
        <taxon>Pleosporomycetidae</taxon>
        <taxon>Pleosporales</taxon>
        <taxon>Sporormiaceae</taxon>
        <taxon>Sporormia</taxon>
    </lineage>
</organism>
<comment type="similarity">
    <text evidence="1">Belongs to the short-chain dehydrogenases/reductases (SDR) family.</text>
</comment>
<dbReference type="InterPro" id="IPR051911">
    <property type="entry name" value="SDR_oxidoreductase"/>
</dbReference>
<accession>A0A6A6VQ84</accession>
<dbReference type="PRINTS" id="PR00081">
    <property type="entry name" value="GDHRDH"/>
</dbReference>
<dbReference type="Gene3D" id="3.40.50.720">
    <property type="entry name" value="NAD(P)-binding Rossmann-like Domain"/>
    <property type="match status" value="1"/>
</dbReference>
<gene>
    <name evidence="3" type="ORF">M011DRAFT_416203</name>
</gene>
<dbReference type="PANTHER" id="PTHR43976:SF16">
    <property type="entry name" value="SHORT-CHAIN DEHYDROGENASE_REDUCTASE FAMILY PROTEIN"/>
    <property type="match status" value="1"/>
</dbReference>
<dbReference type="OrthoDB" id="1274115at2759"/>
<dbReference type="SUPFAM" id="SSF51735">
    <property type="entry name" value="NAD(P)-binding Rossmann-fold domains"/>
    <property type="match status" value="1"/>
</dbReference>
<proteinExistence type="inferred from homology"/>
<evidence type="ECO:0000256" key="1">
    <source>
        <dbReference type="ARBA" id="ARBA00006484"/>
    </source>
</evidence>
<reference evidence="3" key="1">
    <citation type="journal article" date="2020" name="Stud. Mycol.">
        <title>101 Dothideomycetes genomes: a test case for predicting lifestyles and emergence of pathogens.</title>
        <authorList>
            <person name="Haridas S."/>
            <person name="Albert R."/>
            <person name="Binder M."/>
            <person name="Bloem J."/>
            <person name="Labutti K."/>
            <person name="Salamov A."/>
            <person name="Andreopoulos B."/>
            <person name="Baker S."/>
            <person name="Barry K."/>
            <person name="Bills G."/>
            <person name="Bluhm B."/>
            <person name="Cannon C."/>
            <person name="Castanera R."/>
            <person name="Culley D."/>
            <person name="Daum C."/>
            <person name="Ezra D."/>
            <person name="Gonzalez J."/>
            <person name="Henrissat B."/>
            <person name="Kuo A."/>
            <person name="Liang C."/>
            <person name="Lipzen A."/>
            <person name="Lutzoni F."/>
            <person name="Magnuson J."/>
            <person name="Mondo S."/>
            <person name="Nolan M."/>
            <person name="Ohm R."/>
            <person name="Pangilinan J."/>
            <person name="Park H.-J."/>
            <person name="Ramirez L."/>
            <person name="Alfaro M."/>
            <person name="Sun H."/>
            <person name="Tritt A."/>
            <person name="Yoshinaga Y."/>
            <person name="Zwiers L.-H."/>
            <person name="Turgeon B."/>
            <person name="Goodwin S."/>
            <person name="Spatafora J."/>
            <person name="Crous P."/>
            <person name="Grigoriev I."/>
        </authorList>
    </citation>
    <scope>NUCLEOTIDE SEQUENCE</scope>
    <source>
        <strain evidence="3">CBS 119925</strain>
    </source>
</reference>
<sequence length="289" mass="31324">MSEPQTPVWFITGSSSGFGKHIALEALSRGHHVIATARDVSKISFLADKGAHTLALDVTSPLSQLQKIAKEANDIYGYITHLVNAAGYILIGAVEETTPEEDLAHFTTNVFGTLNTSKSLLPYLRATAGHRTITNFGSIASWEGGAGAALYCGSKFAVSGISESMTKELAPLGIRVTVAEPGYFRTGILNQGTKVYSRETMEMYQKGEPGELRRTLEVVDNRQPGDVGKGARVLVDVLTKSGGAQGREVPIRVPLGSDCPEVIRRKIRETEEILREWEPITTKTDHDDV</sequence>